<evidence type="ECO:0000313" key="2">
    <source>
        <dbReference type="Proteomes" id="UP001183410"/>
    </source>
</evidence>
<dbReference type="EMBL" id="JAVREO010000003">
    <property type="protein sequence ID" value="MDT0265895.1"/>
    <property type="molecule type" value="Genomic_DNA"/>
</dbReference>
<organism evidence="1 2">
    <name type="scientific">Streptomyces chisholmiae</name>
    <dbReference type="NCBI Taxonomy" id="3075540"/>
    <lineage>
        <taxon>Bacteria</taxon>
        <taxon>Bacillati</taxon>
        <taxon>Actinomycetota</taxon>
        <taxon>Actinomycetes</taxon>
        <taxon>Kitasatosporales</taxon>
        <taxon>Streptomycetaceae</taxon>
        <taxon>Streptomyces</taxon>
    </lineage>
</organism>
<evidence type="ECO:0000313" key="1">
    <source>
        <dbReference type="EMBL" id="MDT0265895.1"/>
    </source>
</evidence>
<name>A0ABU2JLR1_9ACTN</name>
<comment type="caution">
    <text evidence="1">The sequence shown here is derived from an EMBL/GenBank/DDBJ whole genome shotgun (WGS) entry which is preliminary data.</text>
</comment>
<reference evidence="2" key="1">
    <citation type="submission" date="2023-07" db="EMBL/GenBank/DDBJ databases">
        <title>30 novel species of actinomycetes from the DSMZ collection.</title>
        <authorList>
            <person name="Nouioui I."/>
        </authorList>
    </citation>
    <scope>NUCLEOTIDE SEQUENCE [LARGE SCALE GENOMIC DNA]</scope>
    <source>
        <strain evidence="2">DSM 44915</strain>
    </source>
</reference>
<keyword evidence="2" id="KW-1185">Reference proteome</keyword>
<accession>A0ABU2JLR1</accession>
<dbReference type="Proteomes" id="UP001183410">
    <property type="component" value="Unassembled WGS sequence"/>
</dbReference>
<dbReference type="RefSeq" id="WP_311665698.1">
    <property type="nucleotide sequence ID" value="NZ_JAVREO010000003.1"/>
</dbReference>
<sequence length="129" mass="14142">MGTWGHGNFDSDTAADHLALVIDRLVTEVGQVITGDPVRLEADEYWGVAVPCQLELLTVLARAGYGGGMLPKPEAVAVWRERYLSAWERSIDELEPSPEFRAERLAVLRRTFDEFAAVSAAAEAERAGI</sequence>
<gene>
    <name evidence="1" type="ORF">RM844_06275</name>
</gene>
<protein>
    <submittedName>
        <fullName evidence="1">DUF4259 domain-containing protein</fullName>
    </submittedName>
</protein>
<proteinExistence type="predicted"/>